<dbReference type="SUPFAM" id="SSF56672">
    <property type="entry name" value="DNA/RNA polymerases"/>
    <property type="match status" value="1"/>
</dbReference>
<accession>A0A1U8Q3A1</accession>
<dbReference type="PANTHER" id="PTHR11439:SF487">
    <property type="entry name" value="RNA-DIRECTED DNA POLYMERASE"/>
    <property type="match status" value="1"/>
</dbReference>
<dbReference type="InParanoid" id="A0A1U8Q3A1"/>
<gene>
    <name evidence="2" type="primary">LOC109114617</name>
</gene>
<dbReference type="CDD" id="cd09272">
    <property type="entry name" value="RNase_HI_RT_Ty1"/>
    <property type="match status" value="1"/>
</dbReference>
<sequence>MKDLGVLKYVLGIEVTRRSLGTFICQRKYALDIITESGLLGSKPAPFPITQNHKLALADGALLDDPERYQRLVGCLIYLTITRSELSYCIHVLAQFMQCPRVDHWDAALRVVRYLKGRPDQRIFLHFDSDLQLYAYCDSDWVNCPLTRRSLTGYFVILGHSPISWKTKKQHTVSRSSAEAEYQSMATTSCELKWLKDDKFGAATTGLPVVVYDHEMKELQQLIAE</sequence>
<dbReference type="GeneID" id="109114617"/>
<keyword evidence="1" id="KW-1185">Reference proteome</keyword>
<dbReference type="InterPro" id="IPR043502">
    <property type="entry name" value="DNA/RNA_pol_sf"/>
</dbReference>
<organism evidence="1 2">
    <name type="scientific">Nelumbo nucifera</name>
    <name type="common">Sacred lotus</name>
    <dbReference type="NCBI Taxonomy" id="4432"/>
    <lineage>
        <taxon>Eukaryota</taxon>
        <taxon>Viridiplantae</taxon>
        <taxon>Streptophyta</taxon>
        <taxon>Embryophyta</taxon>
        <taxon>Tracheophyta</taxon>
        <taxon>Spermatophyta</taxon>
        <taxon>Magnoliopsida</taxon>
        <taxon>Proteales</taxon>
        <taxon>Nelumbonaceae</taxon>
        <taxon>Nelumbo</taxon>
    </lineage>
</organism>
<name>A0A1U8Q3A1_NELNU</name>
<dbReference type="OMA" id="VVYDHEM"/>
<dbReference type="OrthoDB" id="1688190at2759"/>
<evidence type="ECO:0000313" key="1">
    <source>
        <dbReference type="Proteomes" id="UP000189703"/>
    </source>
</evidence>
<protein>
    <submittedName>
        <fullName evidence="2">Uncharacterized protein LOC109114617</fullName>
    </submittedName>
</protein>
<dbReference type="AlphaFoldDB" id="A0A1U8Q3A1"/>
<dbReference type="KEGG" id="nnu:109114617"/>
<dbReference type="RefSeq" id="XP_019053102.1">
    <property type="nucleotide sequence ID" value="XM_019197557.1"/>
</dbReference>
<dbReference type="Proteomes" id="UP000189703">
    <property type="component" value="Unplaced"/>
</dbReference>
<proteinExistence type="predicted"/>
<reference evidence="2" key="1">
    <citation type="submission" date="2025-08" db="UniProtKB">
        <authorList>
            <consortium name="RefSeq"/>
        </authorList>
    </citation>
    <scope>IDENTIFICATION</scope>
</reference>
<dbReference type="STRING" id="4432.A0A1U8Q3A1"/>
<evidence type="ECO:0000313" key="2">
    <source>
        <dbReference type="RefSeq" id="XP_019053102.1"/>
    </source>
</evidence>
<dbReference type="PANTHER" id="PTHR11439">
    <property type="entry name" value="GAG-POL-RELATED RETROTRANSPOSON"/>
    <property type="match status" value="1"/>
</dbReference>